<evidence type="ECO:0008006" key="3">
    <source>
        <dbReference type="Google" id="ProtNLM"/>
    </source>
</evidence>
<evidence type="ECO:0000313" key="1">
    <source>
        <dbReference type="EMBL" id="TFL03225.1"/>
    </source>
</evidence>
<reference evidence="1 2" key="1">
    <citation type="journal article" date="2019" name="Nat. Ecol. Evol.">
        <title>Megaphylogeny resolves global patterns of mushroom evolution.</title>
        <authorList>
            <person name="Varga T."/>
            <person name="Krizsan K."/>
            <person name="Foldi C."/>
            <person name="Dima B."/>
            <person name="Sanchez-Garcia M."/>
            <person name="Sanchez-Ramirez S."/>
            <person name="Szollosi G.J."/>
            <person name="Szarkandi J.G."/>
            <person name="Papp V."/>
            <person name="Albert L."/>
            <person name="Andreopoulos W."/>
            <person name="Angelini C."/>
            <person name="Antonin V."/>
            <person name="Barry K.W."/>
            <person name="Bougher N.L."/>
            <person name="Buchanan P."/>
            <person name="Buyck B."/>
            <person name="Bense V."/>
            <person name="Catcheside P."/>
            <person name="Chovatia M."/>
            <person name="Cooper J."/>
            <person name="Damon W."/>
            <person name="Desjardin D."/>
            <person name="Finy P."/>
            <person name="Geml J."/>
            <person name="Haridas S."/>
            <person name="Hughes K."/>
            <person name="Justo A."/>
            <person name="Karasinski D."/>
            <person name="Kautmanova I."/>
            <person name="Kiss B."/>
            <person name="Kocsube S."/>
            <person name="Kotiranta H."/>
            <person name="LaButti K.M."/>
            <person name="Lechner B.E."/>
            <person name="Liimatainen K."/>
            <person name="Lipzen A."/>
            <person name="Lukacs Z."/>
            <person name="Mihaltcheva S."/>
            <person name="Morgado L.N."/>
            <person name="Niskanen T."/>
            <person name="Noordeloos M.E."/>
            <person name="Ohm R.A."/>
            <person name="Ortiz-Santana B."/>
            <person name="Ovrebo C."/>
            <person name="Racz N."/>
            <person name="Riley R."/>
            <person name="Savchenko A."/>
            <person name="Shiryaev A."/>
            <person name="Soop K."/>
            <person name="Spirin V."/>
            <person name="Szebenyi C."/>
            <person name="Tomsovsky M."/>
            <person name="Tulloss R.E."/>
            <person name="Uehling J."/>
            <person name="Grigoriev I.V."/>
            <person name="Vagvolgyi C."/>
            <person name="Papp T."/>
            <person name="Martin F.M."/>
            <person name="Miettinen O."/>
            <person name="Hibbett D.S."/>
            <person name="Nagy L.G."/>
        </authorList>
    </citation>
    <scope>NUCLEOTIDE SEQUENCE [LARGE SCALE GENOMIC DNA]</scope>
    <source>
        <strain evidence="1 2">CBS 309.79</strain>
    </source>
</reference>
<keyword evidence="2" id="KW-1185">Reference proteome</keyword>
<dbReference type="AlphaFoldDB" id="A0A5C3QMN9"/>
<evidence type="ECO:0000313" key="2">
    <source>
        <dbReference type="Proteomes" id="UP000305067"/>
    </source>
</evidence>
<organism evidence="1 2">
    <name type="scientific">Pterulicium gracile</name>
    <dbReference type="NCBI Taxonomy" id="1884261"/>
    <lineage>
        <taxon>Eukaryota</taxon>
        <taxon>Fungi</taxon>
        <taxon>Dikarya</taxon>
        <taxon>Basidiomycota</taxon>
        <taxon>Agaricomycotina</taxon>
        <taxon>Agaricomycetes</taxon>
        <taxon>Agaricomycetidae</taxon>
        <taxon>Agaricales</taxon>
        <taxon>Pleurotineae</taxon>
        <taxon>Pterulaceae</taxon>
        <taxon>Pterulicium</taxon>
    </lineage>
</organism>
<gene>
    <name evidence="1" type="ORF">BDV98DRAFT_565587</name>
</gene>
<dbReference type="OrthoDB" id="10251508at2759"/>
<accession>A0A5C3QMN9</accession>
<sequence length="433" mass="46290">MPFPVRAATILTHSPSKLTSHLLAEFSNLTNKTCLFALSTNLPPDALSKLTSRLSSLSSQSVGWLSAPLPREQLQTGAAPAEPRICLSLAFFNNSDAVPFRSEIAGKAPVQVGKWHATRDESIWDNIGNAQTIYEQAKKDGGKVNWEDVWASNVKGNVVPVEFELAGKERIGSVIFASDNASEGLTNALATLPNADILGQVATSTPFVTGRPVTMFHNGSIHSKGAVGLALLNSLPSMDLEFPTLQPVTKGSPYTLTRAEGNLVITLDDRNPTQTLLKDIKTSGGGITGDWPFKDDLVYYLAVVEGPNDSIKRVYEIISGDPARGSLALASDKSAPVGSSVKFFQSPTQLDVGVDPAPESIRASRRDLDIGFVVSEPQGIREEGAAVTEQEDLTIIEDTFLSSSENGIILGERGSGELAWRCTAVGSVARLRF</sequence>
<name>A0A5C3QMN9_9AGAR</name>
<dbReference type="EMBL" id="ML178821">
    <property type="protein sequence ID" value="TFL03225.1"/>
    <property type="molecule type" value="Genomic_DNA"/>
</dbReference>
<proteinExistence type="predicted"/>
<protein>
    <recommendedName>
        <fullName evidence="3">FIST domain-containing protein</fullName>
    </recommendedName>
</protein>
<dbReference type="Proteomes" id="UP000305067">
    <property type="component" value="Unassembled WGS sequence"/>
</dbReference>